<name>A0A4R3XVZ3_9PROT</name>
<evidence type="ECO:0000313" key="2">
    <source>
        <dbReference type="Proteomes" id="UP000295367"/>
    </source>
</evidence>
<comment type="caution">
    <text evidence="1">The sequence shown here is derived from an EMBL/GenBank/DDBJ whole genome shotgun (WGS) entry which is preliminary data.</text>
</comment>
<dbReference type="RefSeq" id="WP_165923032.1">
    <property type="nucleotide sequence ID" value="NZ_BHVT01000024.1"/>
</dbReference>
<dbReference type="InterPro" id="IPR025500">
    <property type="entry name" value="DUF4390"/>
</dbReference>
<dbReference type="AlphaFoldDB" id="A0A4R3XVZ3"/>
<organism evidence="1 2">
    <name type="scientific">Sulfurirhabdus autotrophica</name>
    <dbReference type="NCBI Taxonomy" id="1706046"/>
    <lineage>
        <taxon>Bacteria</taxon>
        <taxon>Pseudomonadati</taxon>
        <taxon>Pseudomonadota</taxon>
        <taxon>Betaproteobacteria</taxon>
        <taxon>Nitrosomonadales</taxon>
        <taxon>Sulfuricellaceae</taxon>
        <taxon>Sulfurirhabdus</taxon>
    </lineage>
</organism>
<sequence length="225" mass="25786">MGFTTPCLQKADSFFSKITSFPRLCGQLLARILLYGVLTFSFLTFSNAANAANVEGIQIKSAELTLLEESSYQVNAEFEINFSPKLEEAITKGVPVTFIVEFEINHPRWYWLDDELVKTQKVYKLSYNALIRQYQLSEGTTHKNFSNLSEAKAALSNIQDWPVFDRSLIKKNNTYKALLRMRLDVSLLPKPLQVNALASKDWNLDSDWYRWTLPSDAPTTQIKEK</sequence>
<evidence type="ECO:0000313" key="1">
    <source>
        <dbReference type="EMBL" id="TCV80253.1"/>
    </source>
</evidence>
<protein>
    <submittedName>
        <fullName evidence="1">Uncharacterized protein DUF4390</fullName>
    </submittedName>
</protein>
<gene>
    <name evidence="1" type="ORF">EDC63_1289</name>
</gene>
<dbReference type="Pfam" id="PF14334">
    <property type="entry name" value="DUF4390"/>
    <property type="match status" value="1"/>
</dbReference>
<dbReference type="Proteomes" id="UP000295367">
    <property type="component" value="Unassembled WGS sequence"/>
</dbReference>
<dbReference type="EMBL" id="SMCO01000028">
    <property type="protein sequence ID" value="TCV80253.1"/>
    <property type="molecule type" value="Genomic_DNA"/>
</dbReference>
<reference evidence="1 2" key="1">
    <citation type="submission" date="2019-03" db="EMBL/GenBank/DDBJ databases">
        <title>Genomic Encyclopedia of Type Strains, Phase IV (KMG-IV): sequencing the most valuable type-strain genomes for metagenomic binning, comparative biology and taxonomic classification.</title>
        <authorList>
            <person name="Goeker M."/>
        </authorList>
    </citation>
    <scope>NUCLEOTIDE SEQUENCE [LARGE SCALE GENOMIC DNA]</scope>
    <source>
        <strain evidence="1 2">DSM 100309</strain>
    </source>
</reference>
<proteinExistence type="predicted"/>
<keyword evidence="2" id="KW-1185">Reference proteome</keyword>
<accession>A0A4R3XVZ3</accession>